<dbReference type="Pfam" id="PF03167">
    <property type="entry name" value="UDG"/>
    <property type="match status" value="1"/>
</dbReference>
<evidence type="ECO:0000256" key="9">
    <source>
        <dbReference type="ARBA" id="ARBA00023004"/>
    </source>
</evidence>
<reference evidence="14" key="1">
    <citation type="submission" date="2018-05" db="EMBL/GenBank/DDBJ databases">
        <authorList>
            <person name="Lanie J.A."/>
            <person name="Ng W.-L."/>
            <person name="Kazmierczak K.M."/>
            <person name="Andrzejewski T.M."/>
            <person name="Davidsen T.M."/>
            <person name="Wayne K.J."/>
            <person name="Tettelin H."/>
            <person name="Glass J.I."/>
            <person name="Rusch D."/>
            <person name="Podicherti R."/>
            <person name="Tsui H.-C.T."/>
            <person name="Winkler M.E."/>
        </authorList>
    </citation>
    <scope>NUCLEOTIDE SEQUENCE</scope>
</reference>
<dbReference type="InterPro" id="IPR036895">
    <property type="entry name" value="Uracil-DNA_glycosylase-like_sf"/>
</dbReference>
<dbReference type="PANTHER" id="PTHR33693:SF1">
    <property type="entry name" value="TYPE-4 URACIL-DNA GLYCOSYLASE"/>
    <property type="match status" value="1"/>
</dbReference>
<accession>A0A381PTT6</accession>
<feature type="compositionally biased region" description="Basic and acidic residues" evidence="12">
    <location>
        <begin position="15"/>
        <end position="24"/>
    </location>
</feature>
<dbReference type="PANTHER" id="PTHR33693">
    <property type="entry name" value="TYPE-5 URACIL-DNA GLYCOSYLASE"/>
    <property type="match status" value="1"/>
</dbReference>
<dbReference type="CDD" id="cd10030">
    <property type="entry name" value="UDG-F4_TTUDGA_SPO1dp_like"/>
    <property type="match status" value="1"/>
</dbReference>
<evidence type="ECO:0000313" key="14">
    <source>
        <dbReference type="EMBL" id="SUZ68873.1"/>
    </source>
</evidence>
<keyword evidence="7" id="KW-0227">DNA damage</keyword>
<evidence type="ECO:0000256" key="11">
    <source>
        <dbReference type="ARBA" id="ARBA00023204"/>
    </source>
</evidence>
<dbReference type="EC" id="3.2.2.27" evidence="3"/>
<evidence type="ECO:0000259" key="13">
    <source>
        <dbReference type="SMART" id="SM00986"/>
    </source>
</evidence>
<dbReference type="Gene3D" id="3.40.470.10">
    <property type="entry name" value="Uracil-DNA glycosylase-like domain"/>
    <property type="match status" value="1"/>
</dbReference>
<dbReference type="GO" id="GO:0051539">
    <property type="term" value="F:4 iron, 4 sulfur cluster binding"/>
    <property type="evidence" value="ECO:0007669"/>
    <property type="project" value="UniProtKB-KW"/>
</dbReference>
<comment type="catalytic activity">
    <reaction evidence="1">
        <text>Hydrolyzes single-stranded DNA or mismatched double-stranded DNA and polynucleotides, releasing free uracil.</text>
        <dbReference type="EC" id="3.2.2.27"/>
    </reaction>
</comment>
<feature type="non-terminal residue" evidence="14">
    <location>
        <position position="1"/>
    </location>
</feature>
<comment type="similarity">
    <text evidence="2">Belongs to the uracil-DNA glycosylase (UDG) superfamily. Type 4 (UDGa) family.</text>
</comment>
<evidence type="ECO:0000256" key="3">
    <source>
        <dbReference type="ARBA" id="ARBA00012030"/>
    </source>
</evidence>
<evidence type="ECO:0000256" key="4">
    <source>
        <dbReference type="ARBA" id="ARBA00019403"/>
    </source>
</evidence>
<dbReference type="GO" id="GO:0046872">
    <property type="term" value="F:metal ion binding"/>
    <property type="evidence" value="ECO:0007669"/>
    <property type="project" value="UniProtKB-KW"/>
</dbReference>
<evidence type="ECO:0000256" key="8">
    <source>
        <dbReference type="ARBA" id="ARBA00022801"/>
    </source>
</evidence>
<sequence>VAGEARQPSGLPSREIVRADPKERGSVEFPVPGVASASEIDLADFEYSELAVVAESCQRCRLAKGRTRVVFSDGNPRARLMVVGEAPGANEDRTGLPFVGQAGKFLDLLLASVDLSRKDSVYICNVLKCRPPGNRDPMADEIEHCSPFLKRQIALVAPEVILAVGTFAAQLLTGTNRPLGKLRGTVYAYEGVPLVVTYHPAALLRNAGWTRSTWDDFQLLGQVMDGS</sequence>
<dbReference type="InterPro" id="IPR005122">
    <property type="entry name" value="Uracil-DNA_glycosylase-like"/>
</dbReference>
<dbReference type="GO" id="GO:0006281">
    <property type="term" value="P:DNA repair"/>
    <property type="evidence" value="ECO:0007669"/>
    <property type="project" value="UniProtKB-KW"/>
</dbReference>
<dbReference type="InterPro" id="IPR051536">
    <property type="entry name" value="UDG_Type-4/5"/>
</dbReference>
<dbReference type="NCBIfam" id="TIGR00758">
    <property type="entry name" value="UDG_fam4"/>
    <property type="match status" value="1"/>
</dbReference>
<evidence type="ECO:0000256" key="5">
    <source>
        <dbReference type="ARBA" id="ARBA00022485"/>
    </source>
</evidence>
<evidence type="ECO:0000256" key="12">
    <source>
        <dbReference type="SAM" id="MobiDB-lite"/>
    </source>
</evidence>
<dbReference type="EMBL" id="UINC01001046">
    <property type="protein sequence ID" value="SUZ68873.1"/>
    <property type="molecule type" value="Genomic_DNA"/>
</dbReference>
<dbReference type="InterPro" id="IPR005273">
    <property type="entry name" value="Ura-DNA_glyco_family4"/>
</dbReference>
<dbReference type="SMART" id="SM00986">
    <property type="entry name" value="UDG"/>
    <property type="match status" value="1"/>
</dbReference>
<gene>
    <name evidence="14" type="ORF">METZ01_LOCUS21727</name>
</gene>
<proteinExistence type="inferred from homology"/>
<protein>
    <recommendedName>
        <fullName evidence="4">Type-4 uracil-DNA glycosylase</fullName>
        <ecNumber evidence="3">3.2.2.27</ecNumber>
    </recommendedName>
</protein>
<dbReference type="SMART" id="SM00987">
    <property type="entry name" value="UreE_C"/>
    <property type="match status" value="1"/>
</dbReference>
<keyword evidence="9" id="KW-0408">Iron</keyword>
<feature type="domain" description="Uracil-DNA glycosylase-like" evidence="13">
    <location>
        <begin position="71"/>
        <end position="218"/>
    </location>
</feature>
<organism evidence="14">
    <name type="scientific">marine metagenome</name>
    <dbReference type="NCBI Taxonomy" id="408172"/>
    <lineage>
        <taxon>unclassified sequences</taxon>
        <taxon>metagenomes</taxon>
        <taxon>ecological metagenomes</taxon>
    </lineage>
</organism>
<keyword evidence="6" id="KW-0479">Metal-binding</keyword>
<dbReference type="SUPFAM" id="SSF52141">
    <property type="entry name" value="Uracil-DNA glycosylase-like"/>
    <property type="match status" value="1"/>
</dbReference>
<evidence type="ECO:0000256" key="7">
    <source>
        <dbReference type="ARBA" id="ARBA00022763"/>
    </source>
</evidence>
<evidence type="ECO:0000256" key="6">
    <source>
        <dbReference type="ARBA" id="ARBA00022723"/>
    </source>
</evidence>
<keyword evidence="8" id="KW-0378">Hydrolase</keyword>
<evidence type="ECO:0000256" key="10">
    <source>
        <dbReference type="ARBA" id="ARBA00023014"/>
    </source>
</evidence>
<dbReference type="AlphaFoldDB" id="A0A381PTT6"/>
<name>A0A381PTT6_9ZZZZ</name>
<evidence type="ECO:0000256" key="1">
    <source>
        <dbReference type="ARBA" id="ARBA00001400"/>
    </source>
</evidence>
<keyword evidence="5" id="KW-0004">4Fe-4S</keyword>
<keyword evidence="10" id="KW-0411">Iron-sulfur</keyword>
<dbReference type="GO" id="GO:0004844">
    <property type="term" value="F:uracil DNA N-glycosylase activity"/>
    <property type="evidence" value="ECO:0007669"/>
    <property type="project" value="UniProtKB-EC"/>
</dbReference>
<feature type="region of interest" description="Disordered" evidence="12">
    <location>
        <begin position="1"/>
        <end position="24"/>
    </location>
</feature>
<keyword evidence="11" id="KW-0234">DNA repair</keyword>
<evidence type="ECO:0000256" key="2">
    <source>
        <dbReference type="ARBA" id="ARBA00006521"/>
    </source>
</evidence>